<keyword evidence="2" id="KW-1185">Reference proteome</keyword>
<evidence type="ECO:0000313" key="2">
    <source>
        <dbReference type="Proteomes" id="UP000831607"/>
    </source>
</evidence>
<accession>A0ABY4AHK9</accession>
<gene>
    <name evidence="1" type="ORF">DHf2319_09980</name>
</gene>
<evidence type="ECO:0000313" key="1">
    <source>
        <dbReference type="EMBL" id="UOD49776.1"/>
    </source>
</evidence>
<proteinExistence type="predicted"/>
<dbReference type="EMBL" id="CP063982">
    <property type="protein sequence ID" value="UOD49776.1"/>
    <property type="molecule type" value="Genomic_DNA"/>
</dbReference>
<name>A0ABY4AHK9_9BURK</name>
<protein>
    <submittedName>
        <fullName evidence="1">Uncharacterized protein</fullName>
    </submittedName>
</protein>
<organism evidence="1 2">
    <name type="scientific">Orrella daihaiensis</name>
    <dbReference type="NCBI Taxonomy" id="2782176"/>
    <lineage>
        <taxon>Bacteria</taxon>
        <taxon>Pseudomonadati</taxon>
        <taxon>Pseudomonadota</taxon>
        <taxon>Betaproteobacteria</taxon>
        <taxon>Burkholderiales</taxon>
        <taxon>Alcaligenaceae</taxon>
        <taxon>Orrella</taxon>
    </lineage>
</organism>
<sequence length="78" mass="8877">MDKITFMDWIIERIDSNEEAVYLKKPRLGIARKICVPGAFDAFIHQGQLVIRASTGFVWEVEPTSGRRRRRASAAQTA</sequence>
<dbReference type="Proteomes" id="UP000831607">
    <property type="component" value="Chromosome"/>
</dbReference>
<reference evidence="1 2" key="1">
    <citation type="submission" date="2020-11" db="EMBL/GenBank/DDBJ databases">
        <title>Algicoccus daihaiensis sp.nov., isolated from Daihai Lake in Inner Mongolia.</title>
        <authorList>
            <person name="Kai J."/>
        </authorList>
    </citation>
    <scope>NUCLEOTIDE SEQUENCE [LARGE SCALE GENOMIC DNA]</scope>
    <source>
        <strain evidence="2">f23</strain>
    </source>
</reference>
<dbReference type="RefSeq" id="WP_243478020.1">
    <property type="nucleotide sequence ID" value="NZ_CP063982.1"/>
</dbReference>